<gene>
    <name evidence="1" type="ORF">CCAP1982_LOCUS13611</name>
</gene>
<comment type="caution">
    <text evidence="1">The sequence shown here is derived from an EMBL/GenBank/DDBJ whole genome shotgun (WGS) entry which is preliminary data.</text>
</comment>
<accession>A0A811V2V2</accession>
<evidence type="ECO:0000313" key="1">
    <source>
        <dbReference type="EMBL" id="CAD7005254.1"/>
    </source>
</evidence>
<organism evidence="1 2">
    <name type="scientific">Ceratitis capitata</name>
    <name type="common">Mediterranean fruit fly</name>
    <name type="synonym">Tephritis capitata</name>
    <dbReference type="NCBI Taxonomy" id="7213"/>
    <lineage>
        <taxon>Eukaryota</taxon>
        <taxon>Metazoa</taxon>
        <taxon>Ecdysozoa</taxon>
        <taxon>Arthropoda</taxon>
        <taxon>Hexapoda</taxon>
        <taxon>Insecta</taxon>
        <taxon>Pterygota</taxon>
        <taxon>Neoptera</taxon>
        <taxon>Endopterygota</taxon>
        <taxon>Diptera</taxon>
        <taxon>Brachycera</taxon>
        <taxon>Muscomorpha</taxon>
        <taxon>Tephritoidea</taxon>
        <taxon>Tephritidae</taxon>
        <taxon>Ceratitis</taxon>
        <taxon>Ceratitis</taxon>
    </lineage>
</organism>
<proteinExistence type="predicted"/>
<reference evidence="1" key="1">
    <citation type="submission" date="2020-11" db="EMBL/GenBank/DDBJ databases">
        <authorList>
            <person name="Whitehead M."/>
        </authorList>
    </citation>
    <scope>NUCLEOTIDE SEQUENCE</scope>
    <source>
        <strain evidence="1">EGII</strain>
    </source>
</reference>
<sequence length="130" mass="14534">MSAESTRPGSAESRTVSYCVLRYWCAMIKRPRNMGCAFRGNYFFQVKYVQASVLAGKRTTSFPFTAALDLKLIRSLAGISYRQLPKMCVERVQSVCAPTGSGKTTYFCLKVILRNFVTALAPAESVPKQW</sequence>
<evidence type="ECO:0000313" key="2">
    <source>
        <dbReference type="Proteomes" id="UP000606786"/>
    </source>
</evidence>
<keyword evidence="2" id="KW-1185">Reference proteome</keyword>
<dbReference type="Proteomes" id="UP000606786">
    <property type="component" value="Unassembled WGS sequence"/>
</dbReference>
<dbReference type="AlphaFoldDB" id="A0A811V2V2"/>
<protein>
    <submittedName>
        <fullName evidence="1">(Mediterranean fruit fly) hypothetical protein</fullName>
    </submittedName>
</protein>
<dbReference type="EMBL" id="CAJHJT010000034">
    <property type="protein sequence ID" value="CAD7005254.1"/>
    <property type="molecule type" value="Genomic_DNA"/>
</dbReference>
<name>A0A811V2V2_CERCA</name>